<evidence type="ECO:0000313" key="4">
    <source>
        <dbReference type="Proteomes" id="UP000004226"/>
    </source>
</evidence>
<dbReference type="AlphaFoldDB" id="D0GPZ7"/>
<evidence type="ECO:0000256" key="1">
    <source>
        <dbReference type="SAM" id="Coils"/>
    </source>
</evidence>
<keyword evidence="4" id="KW-1185">Reference proteome</keyword>
<keyword evidence="2" id="KW-1133">Transmembrane helix</keyword>
<keyword evidence="2" id="KW-0812">Transmembrane</keyword>
<dbReference type="RefSeq" id="WP_006808535.1">
    <property type="nucleotide sequence ID" value="NZ_ADAD01000205.1"/>
</dbReference>
<keyword evidence="2" id="KW-0472">Membrane</keyword>
<protein>
    <submittedName>
        <fullName evidence="3">Uncharacterized protein</fullName>
    </submittedName>
</protein>
<organism evidence="3 4">
    <name type="scientific">Pseudoleptotrichia goodfellowii F0264</name>
    <dbReference type="NCBI Taxonomy" id="596323"/>
    <lineage>
        <taxon>Bacteria</taxon>
        <taxon>Fusobacteriati</taxon>
        <taxon>Fusobacteriota</taxon>
        <taxon>Fusobacteriia</taxon>
        <taxon>Fusobacteriales</taxon>
        <taxon>Leptotrichiaceae</taxon>
        <taxon>Pseudoleptotrichia</taxon>
    </lineage>
</organism>
<proteinExistence type="predicted"/>
<dbReference type="Proteomes" id="UP000004226">
    <property type="component" value="Unassembled WGS sequence"/>
</dbReference>
<reference evidence="3 4" key="1">
    <citation type="submission" date="2009-10" db="EMBL/GenBank/DDBJ databases">
        <authorList>
            <person name="Harkins D.M."/>
            <person name="Madupu R."/>
            <person name="Durkin A.S."/>
            <person name="Torralba M."/>
            <person name="Methe B."/>
            <person name="Sutton G.G."/>
            <person name="Strausberg R.L."/>
            <person name="Nelson K.E."/>
        </authorList>
    </citation>
    <scope>NUCLEOTIDE SEQUENCE [LARGE SCALE GENOMIC DNA]</scope>
    <source>
        <strain evidence="3 4">F0264</strain>
    </source>
</reference>
<sequence>MSNNYRNSYRNNHKKGISSGTKNVILLFIFSVILTGASVFFMQDKIPALKSKVEMLKAEKQKKEDELKTVESTLAEKEKSYNELKSKVDKK</sequence>
<gene>
    <name evidence="3" type="ORF">HMPREF0554_0448</name>
</gene>
<feature type="coiled-coil region" evidence="1">
    <location>
        <begin position="46"/>
        <end position="87"/>
    </location>
</feature>
<dbReference type="EMBL" id="ADAD01000205">
    <property type="protein sequence ID" value="EEY33841.1"/>
    <property type="molecule type" value="Genomic_DNA"/>
</dbReference>
<accession>D0GPZ7</accession>
<name>D0GPZ7_9FUSO</name>
<evidence type="ECO:0000313" key="3">
    <source>
        <dbReference type="EMBL" id="EEY33841.1"/>
    </source>
</evidence>
<keyword evidence="1" id="KW-0175">Coiled coil</keyword>
<evidence type="ECO:0000256" key="2">
    <source>
        <dbReference type="SAM" id="Phobius"/>
    </source>
</evidence>
<comment type="caution">
    <text evidence="3">The sequence shown here is derived from an EMBL/GenBank/DDBJ whole genome shotgun (WGS) entry which is preliminary data.</text>
</comment>
<feature type="transmembrane region" description="Helical" evidence="2">
    <location>
        <begin position="24"/>
        <end position="42"/>
    </location>
</feature>